<sequence length="37" mass="4297">MPIRKPATRSSSSNASCTKDWSKLRLLKEEHQARRNL</sequence>
<reference evidence="1" key="1">
    <citation type="submission" date="2014-09" db="EMBL/GenBank/DDBJ databases">
        <authorList>
            <person name="Magalhaes I.L.F."/>
            <person name="Oliveira U."/>
            <person name="Santos F.R."/>
            <person name="Vidigal T.H.D.A."/>
            <person name="Brescovit A.D."/>
            <person name="Santos A.J."/>
        </authorList>
    </citation>
    <scope>NUCLEOTIDE SEQUENCE</scope>
    <source>
        <tissue evidence="1">Shoot tissue taken approximately 20 cm above the soil surface</tissue>
    </source>
</reference>
<name>A0A0A8YPZ2_ARUDO</name>
<protein>
    <submittedName>
        <fullName evidence="1">Uncharacterized protein</fullName>
    </submittedName>
</protein>
<organism evidence="1">
    <name type="scientific">Arundo donax</name>
    <name type="common">Giant reed</name>
    <name type="synonym">Donax arundinaceus</name>
    <dbReference type="NCBI Taxonomy" id="35708"/>
    <lineage>
        <taxon>Eukaryota</taxon>
        <taxon>Viridiplantae</taxon>
        <taxon>Streptophyta</taxon>
        <taxon>Embryophyta</taxon>
        <taxon>Tracheophyta</taxon>
        <taxon>Spermatophyta</taxon>
        <taxon>Magnoliopsida</taxon>
        <taxon>Liliopsida</taxon>
        <taxon>Poales</taxon>
        <taxon>Poaceae</taxon>
        <taxon>PACMAD clade</taxon>
        <taxon>Arundinoideae</taxon>
        <taxon>Arundineae</taxon>
        <taxon>Arundo</taxon>
    </lineage>
</organism>
<evidence type="ECO:0000313" key="1">
    <source>
        <dbReference type="EMBL" id="JAD26925.1"/>
    </source>
</evidence>
<reference evidence="1" key="2">
    <citation type="journal article" date="2015" name="Data Brief">
        <title>Shoot transcriptome of the giant reed, Arundo donax.</title>
        <authorList>
            <person name="Barrero R.A."/>
            <person name="Guerrero F.D."/>
            <person name="Moolhuijzen P."/>
            <person name="Goolsby J.A."/>
            <person name="Tidwell J."/>
            <person name="Bellgard S.E."/>
            <person name="Bellgard M.I."/>
        </authorList>
    </citation>
    <scope>NUCLEOTIDE SEQUENCE</scope>
    <source>
        <tissue evidence="1">Shoot tissue taken approximately 20 cm above the soil surface</tissue>
    </source>
</reference>
<dbReference type="AlphaFoldDB" id="A0A0A8YPZ2"/>
<accession>A0A0A8YPZ2</accession>
<dbReference type="EMBL" id="GBRH01270970">
    <property type="protein sequence ID" value="JAD26925.1"/>
    <property type="molecule type" value="Transcribed_RNA"/>
</dbReference>
<proteinExistence type="predicted"/>